<name>A0AAE1B9V2_9GAST</name>
<keyword evidence="5" id="KW-1185">Reference proteome</keyword>
<evidence type="ECO:0000256" key="1">
    <source>
        <dbReference type="ARBA" id="ARBA00023125"/>
    </source>
</evidence>
<dbReference type="AlphaFoldDB" id="A0AAE1B9V2"/>
<dbReference type="PROSITE" id="PS51253">
    <property type="entry name" value="HTH_CENPB"/>
    <property type="match status" value="1"/>
</dbReference>
<comment type="caution">
    <text evidence="4">The sequence shown here is derived from an EMBL/GenBank/DDBJ whole genome shotgun (WGS) entry which is preliminary data.</text>
</comment>
<gene>
    <name evidence="4" type="ORF">RRG08_010051</name>
</gene>
<protein>
    <recommendedName>
        <fullName evidence="3">HTH CENPB-type domain-containing protein</fullName>
    </recommendedName>
</protein>
<dbReference type="PANTHER" id="PTHR19303:SF73">
    <property type="entry name" value="PROTEIN PDC2"/>
    <property type="match status" value="1"/>
</dbReference>
<dbReference type="Proteomes" id="UP001283361">
    <property type="component" value="Unassembled WGS sequence"/>
</dbReference>
<dbReference type="GO" id="GO:0003677">
    <property type="term" value="F:DNA binding"/>
    <property type="evidence" value="ECO:0007669"/>
    <property type="project" value="UniProtKB-KW"/>
</dbReference>
<evidence type="ECO:0000313" key="5">
    <source>
        <dbReference type="Proteomes" id="UP001283361"/>
    </source>
</evidence>
<dbReference type="InterPro" id="IPR006600">
    <property type="entry name" value="HTH_CenpB_DNA-bd_dom"/>
</dbReference>
<reference evidence="4" key="1">
    <citation type="journal article" date="2023" name="G3 (Bethesda)">
        <title>A reference genome for the long-term kleptoplast-retaining sea slug Elysia crispata morphotype clarki.</title>
        <authorList>
            <person name="Eastman K.E."/>
            <person name="Pendleton A.L."/>
            <person name="Shaikh M.A."/>
            <person name="Suttiyut T."/>
            <person name="Ogas R."/>
            <person name="Tomko P."/>
            <person name="Gavelis G."/>
            <person name="Widhalm J.R."/>
            <person name="Wisecaver J.H."/>
        </authorList>
    </citation>
    <scope>NUCLEOTIDE SEQUENCE</scope>
    <source>
        <strain evidence="4">ECLA1</strain>
    </source>
</reference>
<dbReference type="InterPro" id="IPR050863">
    <property type="entry name" value="CenT-Element_Derived"/>
</dbReference>
<proteinExistence type="predicted"/>
<keyword evidence="1" id="KW-0238">DNA-binding</keyword>
<organism evidence="4 5">
    <name type="scientific">Elysia crispata</name>
    <name type="common">lettuce slug</name>
    <dbReference type="NCBI Taxonomy" id="231223"/>
    <lineage>
        <taxon>Eukaryota</taxon>
        <taxon>Metazoa</taxon>
        <taxon>Spiralia</taxon>
        <taxon>Lophotrochozoa</taxon>
        <taxon>Mollusca</taxon>
        <taxon>Gastropoda</taxon>
        <taxon>Heterobranchia</taxon>
        <taxon>Euthyneura</taxon>
        <taxon>Panpulmonata</taxon>
        <taxon>Sacoglossa</taxon>
        <taxon>Placobranchoidea</taxon>
        <taxon>Plakobranchidae</taxon>
        <taxon>Elysia</taxon>
    </lineage>
</organism>
<evidence type="ECO:0000256" key="2">
    <source>
        <dbReference type="SAM" id="MobiDB-lite"/>
    </source>
</evidence>
<dbReference type="Gene3D" id="1.10.10.60">
    <property type="entry name" value="Homeodomain-like"/>
    <property type="match status" value="1"/>
</dbReference>
<feature type="compositionally biased region" description="Polar residues" evidence="2">
    <location>
        <begin position="99"/>
        <end position="110"/>
    </location>
</feature>
<dbReference type="GO" id="GO:0005634">
    <property type="term" value="C:nucleus"/>
    <property type="evidence" value="ECO:0007669"/>
    <property type="project" value="TreeGrafter"/>
</dbReference>
<feature type="domain" description="HTH CENPB-type" evidence="3">
    <location>
        <begin position="1"/>
        <end position="57"/>
    </location>
</feature>
<dbReference type="SUPFAM" id="SSF46689">
    <property type="entry name" value="Homeodomain-like"/>
    <property type="match status" value="1"/>
</dbReference>
<feature type="region of interest" description="Disordered" evidence="2">
    <location>
        <begin position="91"/>
        <end position="110"/>
    </location>
</feature>
<evidence type="ECO:0000259" key="3">
    <source>
        <dbReference type="PROSITE" id="PS51253"/>
    </source>
</evidence>
<dbReference type="Pfam" id="PF03221">
    <property type="entry name" value="HTH_Tnp_Tc5"/>
    <property type="match status" value="1"/>
</dbReference>
<dbReference type="PANTHER" id="PTHR19303">
    <property type="entry name" value="TRANSPOSON"/>
    <property type="match status" value="1"/>
</dbReference>
<sequence>MHTALTGSTLGEGHQVSRPILVEKAKDFAERVGVTGFTESTGWLDRLKSHHGIIMKRICRESAAVRRETTETCKDTVLRTMLEEFSPDDIFNVDETGLPPNTTSMLQSCD</sequence>
<accession>A0AAE1B9V2</accession>
<dbReference type="InterPro" id="IPR009057">
    <property type="entry name" value="Homeodomain-like_sf"/>
</dbReference>
<dbReference type="EMBL" id="JAWDGP010000310">
    <property type="protein sequence ID" value="KAK3801471.1"/>
    <property type="molecule type" value="Genomic_DNA"/>
</dbReference>
<evidence type="ECO:0000313" key="4">
    <source>
        <dbReference type="EMBL" id="KAK3801471.1"/>
    </source>
</evidence>